<dbReference type="Proteomes" id="UP000295270">
    <property type="component" value="Unassembled WGS sequence"/>
</dbReference>
<reference evidence="1 2" key="1">
    <citation type="journal article" date="2015" name="Stand. Genomic Sci.">
        <title>Genomic Encyclopedia of Bacterial and Archaeal Type Strains, Phase III: the genomes of soil and plant-associated and newly described type strains.</title>
        <authorList>
            <person name="Whitman W.B."/>
            <person name="Woyke T."/>
            <person name="Klenk H.P."/>
            <person name="Zhou Y."/>
            <person name="Lilburn T.G."/>
            <person name="Beck B.J."/>
            <person name="De Vos P."/>
            <person name="Vandamme P."/>
            <person name="Eisen J.A."/>
            <person name="Garrity G."/>
            <person name="Hugenholtz P."/>
            <person name="Kyrpides N.C."/>
        </authorList>
    </citation>
    <scope>NUCLEOTIDE SEQUENCE [LARGE SCALE GENOMIC DNA]</scope>
    <source>
        <strain evidence="1 2">P5626</strain>
    </source>
</reference>
<name>A0ABY2B229_9FLAO</name>
<accession>A0ABY2B229</accession>
<evidence type="ECO:0008006" key="3">
    <source>
        <dbReference type="Google" id="ProtNLM"/>
    </source>
</evidence>
<proteinExistence type="predicted"/>
<dbReference type="RefSeq" id="WP_158286297.1">
    <property type="nucleotide sequence ID" value="NZ_QWDN01000002.1"/>
</dbReference>
<keyword evidence="2" id="KW-1185">Reference proteome</keyword>
<organism evidence="1 2">
    <name type="scientific">Flavobacterium circumlabens</name>
    <dbReference type="NCBI Taxonomy" id="2133765"/>
    <lineage>
        <taxon>Bacteria</taxon>
        <taxon>Pseudomonadati</taxon>
        <taxon>Bacteroidota</taxon>
        <taxon>Flavobacteriia</taxon>
        <taxon>Flavobacteriales</taxon>
        <taxon>Flavobacteriaceae</taxon>
        <taxon>Flavobacterium</taxon>
    </lineage>
</organism>
<sequence length="47" mass="5469">MERKMRNVHPGEILKMELIEGRRLSVNQIAELLNTSILDIFNVLNGY</sequence>
<dbReference type="EMBL" id="SLWA01000002">
    <property type="protein sequence ID" value="TCN59589.1"/>
    <property type="molecule type" value="Genomic_DNA"/>
</dbReference>
<gene>
    <name evidence="1" type="ORF">EV142_102207</name>
</gene>
<dbReference type="InterPro" id="IPR010982">
    <property type="entry name" value="Lambda_DNA-bd_dom_sf"/>
</dbReference>
<comment type="caution">
    <text evidence="1">The sequence shown here is derived from an EMBL/GenBank/DDBJ whole genome shotgun (WGS) entry which is preliminary data.</text>
</comment>
<evidence type="ECO:0000313" key="2">
    <source>
        <dbReference type="Proteomes" id="UP000295270"/>
    </source>
</evidence>
<protein>
    <recommendedName>
        <fullName evidence="3">Addiction module antidote protein, HigA family</fullName>
    </recommendedName>
</protein>
<evidence type="ECO:0000313" key="1">
    <source>
        <dbReference type="EMBL" id="TCN59589.1"/>
    </source>
</evidence>
<dbReference type="Gene3D" id="1.10.260.40">
    <property type="entry name" value="lambda repressor-like DNA-binding domains"/>
    <property type="match status" value="1"/>
</dbReference>